<evidence type="ECO:0000256" key="1">
    <source>
        <dbReference type="SAM" id="MobiDB-lite"/>
    </source>
</evidence>
<dbReference type="EMBL" id="BJFL01000052">
    <property type="protein sequence ID" value="GDY33717.1"/>
    <property type="molecule type" value="Genomic_DNA"/>
</dbReference>
<comment type="caution">
    <text evidence="2">The sequence shown here is derived from an EMBL/GenBank/DDBJ whole genome shotgun (WGS) entry which is preliminary data.</text>
</comment>
<gene>
    <name evidence="2" type="ORF">GTS_53500</name>
</gene>
<keyword evidence="3" id="KW-1185">Reference proteome</keyword>
<evidence type="ECO:0000313" key="2">
    <source>
        <dbReference type="EMBL" id="GDY33717.1"/>
    </source>
</evidence>
<proteinExistence type="predicted"/>
<reference evidence="3" key="1">
    <citation type="submission" date="2019-04" db="EMBL/GenBank/DDBJ databases">
        <title>Draft genome sequence of Pseudonocardiaceae bacterium SL3-2-4.</title>
        <authorList>
            <person name="Ningsih F."/>
            <person name="Yokota A."/>
            <person name="Sakai Y."/>
            <person name="Nanatani K."/>
            <person name="Yabe S."/>
            <person name="Oetari A."/>
            <person name="Sjamsuridzal W."/>
        </authorList>
    </citation>
    <scope>NUCLEOTIDE SEQUENCE [LARGE SCALE GENOMIC DNA]</scope>
    <source>
        <strain evidence="3">SL3-2-4</strain>
    </source>
</reference>
<dbReference type="AlphaFoldDB" id="A0A4D4JIJ8"/>
<protein>
    <submittedName>
        <fullName evidence="2">Uncharacterized protein</fullName>
    </submittedName>
</protein>
<sequence>MRVARTVLEQKIKERRQTLEEFAEYAETFAREHDEPGTLSVRHLQRLIAGHGPKGRPLGPLRPATARLLERIFGLSVDELLAPAVDSTSVAELPSQRTRGSGRVDSVARHGGKDALPGKQLQIAGMTPVNGDHSIDLAVCCAWLDEHAGWLPDTSRRKVMSRLARLNTGELLDQRSSRMRTSRSQVACALSDYYGRGCSNYVVYGARCQGEMIRTSIAARPEWLDLACQLGTDADRLTLVGKPLGAGITVEDAGARAAVERIIEIATLGVRVANVPLYRLLSVDAKRDSITGTVGVAPFVEYAGGVI</sequence>
<name>A0A4D4JIJ8_9PSEU</name>
<dbReference type="RefSeq" id="WP_192909763.1">
    <property type="nucleotide sequence ID" value="NZ_BJFL01000052.1"/>
</dbReference>
<accession>A0A4D4JIJ8</accession>
<dbReference type="Proteomes" id="UP000298860">
    <property type="component" value="Unassembled WGS sequence"/>
</dbReference>
<evidence type="ECO:0000313" key="3">
    <source>
        <dbReference type="Proteomes" id="UP000298860"/>
    </source>
</evidence>
<organism evidence="2 3">
    <name type="scientific">Gandjariella thermophila</name>
    <dbReference type="NCBI Taxonomy" id="1931992"/>
    <lineage>
        <taxon>Bacteria</taxon>
        <taxon>Bacillati</taxon>
        <taxon>Actinomycetota</taxon>
        <taxon>Actinomycetes</taxon>
        <taxon>Pseudonocardiales</taxon>
        <taxon>Pseudonocardiaceae</taxon>
        <taxon>Gandjariella</taxon>
    </lineage>
</organism>
<feature type="region of interest" description="Disordered" evidence="1">
    <location>
        <begin position="92"/>
        <end position="111"/>
    </location>
</feature>